<feature type="non-terminal residue" evidence="1">
    <location>
        <position position="1"/>
    </location>
</feature>
<proteinExistence type="predicted"/>
<feature type="non-terminal residue" evidence="1">
    <location>
        <position position="66"/>
    </location>
</feature>
<dbReference type="EMBL" id="QJKJ01007392">
    <property type="protein sequence ID" value="RDX83304.1"/>
    <property type="molecule type" value="Genomic_DNA"/>
</dbReference>
<evidence type="ECO:0000313" key="2">
    <source>
        <dbReference type="Proteomes" id="UP000257109"/>
    </source>
</evidence>
<evidence type="ECO:0008006" key="3">
    <source>
        <dbReference type="Google" id="ProtNLM"/>
    </source>
</evidence>
<gene>
    <name evidence="1" type="ORF">CR513_35796</name>
</gene>
<comment type="caution">
    <text evidence="1">The sequence shown here is derived from an EMBL/GenBank/DDBJ whole genome shotgun (WGS) entry which is preliminary data.</text>
</comment>
<evidence type="ECO:0000313" key="1">
    <source>
        <dbReference type="EMBL" id="RDX83304.1"/>
    </source>
</evidence>
<dbReference type="OrthoDB" id="1747567at2759"/>
<dbReference type="Proteomes" id="UP000257109">
    <property type="component" value="Unassembled WGS sequence"/>
</dbReference>
<organism evidence="1 2">
    <name type="scientific">Mucuna pruriens</name>
    <name type="common">Velvet bean</name>
    <name type="synonym">Dolichos pruriens</name>
    <dbReference type="NCBI Taxonomy" id="157652"/>
    <lineage>
        <taxon>Eukaryota</taxon>
        <taxon>Viridiplantae</taxon>
        <taxon>Streptophyta</taxon>
        <taxon>Embryophyta</taxon>
        <taxon>Tracheophyta</taxon>
        <taxon>Spermatophyta</taxon>
        <taxon>Magnoliopsida</taxon>
        <taxon>eudicotyledons</taxon>
        <taxon>Gunneridae</taxon>
        <taxon>Pentapetalae</taxon>
        <taxon>rosids</taxon>
        <taxon>fabids</taxon>
        <taxon>Fabales</taxon>
        <taxon>Fabaceae</taxon>
        <taxon>Papilionoideae</taxon>
        <taxon>50 kb inversion clade</taxon>
        <taxon>NPAAA clade</taxon>
        <taxon>indigoferoid/millettioid clade</taxon>
        <taxon>Phaseoleae</taxon>
        <taxon>Mucuna</taxon>
    </lineage>
</organism>
<dbReference type="AlphaFoldDB" id="A0A371FY97"/>
<name>A0A371FY97_MUCPR</name>
<sequence length="66" mass="7798">MRPLIDTKQDGLLKGIDYETFVPVAKMNTGRNLQQFDVKNTFLHGDLEEVYMEIPPRFYSYNEKNK</sequence>
<protein>
    <recommendedName>
        <fullName evidence="3">Reverse transcriptase Ty1/copia-type domain-containing protein</fullName>
    </recommendedName>
</protein>
<keyword evidence="2" id="KW-1185">Reference proteome</keyword>
<reference evidence="1" key="1">
    <citation type="submission" date="2018-05" db="EMBL/GenBank/DDBJ databases">
        <title>Draft genome of Mucuna pruriens seed.</title>
        <authorList>
            <person name="Nnadi N.E."/>
            <person name="Vos R."/>
            <person name="Hasami M.H."/>
            <person name="Devisetty U.K."/>
            <person name="Aguiy J.C."/>
        </authorList>
    </citation>
    <scope>NUCLEOTIDE SEQUENCE [LARGE SCALE GENOMIC DNA]</scope>
    <source>
        <strain evidence="1">JCA_2017</strain>
    </source>
</reference>
<accession>A0A371FY97</accession>